<comment type="caution">
    <text evidence="8">The sequence shown here is derived from an EMBL/GenBank/DDBJ whole genome shotgun (WGS) entry which is preliminary data.</text>
</comment>
<keyword evidence="9" id="KW-1185">Reference proteome</keyword>
<dbReference type="GO" id="GO:0043565">
    <property type="term" value="F:sequence-specific DNA binding"/>
    <property type="evidence" value="ECO:0007669"/>
    <property type="project" value="InterPro"/>
</dbReference>
<dbReference type="AlphaFoldDB" id="A0AAN7MY21"/>
<accession>A0AAN7MY21</accession>
<dbReference type="InterPro" id="IPR003657">
    <property type="entry name" value="WRKY_dom"/>
</dbReference>
<feature type="region of interest" description="Disordered" evidence="6">
    <location>
        <begin position="53"/>
        <end position="139"/>
    </location>
</feature>
<dbReference type="InterPro" id="IPR036576">
    <property type="entry name" value="WRKY_dom_sf"/>
</dbReference>
<keyword evidence="3" id="KW-0238">DNA-binding</keyword>
<feature type="compositionally biased region" description="Basic and acidic residues" evidence="6">
    <location>
        <begin position="105"/>
        <end position="124"/>
    </location>
</feature>
<dbReference type="InterPro" id="IPR044810">
    <property type="entry name" value="WRKY_plant"/>
</dbReference>
<comment type="subcellular location">
    <subcellularLocation>
        <location evidence="1">Nucleus</location>
    </subcellularLocation>
</comment>
<dbReference type="FunFam" id="2.20.25.80:FF:000003">
    <property type="entry name" value="WRKY transcription factor 57"/>
    <property type="match status" value="1"/>
</dbReference>
<dbReference type="PANTHER" id="PTHR31221:SF358">
    <property type="entry name" value="WRKY TRANSCRIPTION FACTOR 71"/>
    <property type="match status" value="1"/>
</dbReference>
<dbReference type="Gene3D" id="2.20.25.80">
    <property type="entry name" value="WRKY domain"/>
    <property type="match status" value="1"/>
</dbReference>
<evidence type="ECO:0000256" key="3">
    <source>
        <dbReference type="ARBA" id="ARBA00023125"/>
    </source>
</evidence>
<evidence type="ECO:0000256" key="1">
    <source>
        <dbReference type="ARBA" id="ARBA00004123"/>
    </source>
</evidence>
<dbReference type="SMART" id="SM00774">
    <property type="entry name" value="WRKY"/>
    <property type="match status" value="1"/>
</dbReference>
<dbReference type="GO" id="GO:0003700">
    <property type="term" value="F:DNA-binding transcription factor activity"/>
    <property type="evidence" value="ECO:0007669"/>
    <property type="project" value="InterPro"/>
</dbReference>
<dbReference type="PROSITE" id="PS50811">
    <property type="entry name" value="WRKY"/>
    <property type="match status" value="1"/>
</dbReference>
<name>A0AAN7MY21_TRANT</name>
<dbReference type="PANTHER" id="PTHR31221">
    <property type="entry name" value="WRKY TRANSCRIPTION FACTOR PROTEIN 1-RELATED"/>
    <property type="match status" value="1"/>
</dbReference>
<dbReference type="EMBL" id="JAXQNO010000003">
    <property type="protein sequence ID" value="KAK4800318.1"/>
    <property type="molecule type" value="Genomic_DNA"/>
</dbReference>
<evidence type="ECO:0000256" key="5">
    <source>
        <dbReference type="ARBA" id="ARBA00023242"/>
    </source>
</evidence>
<proteinExistence type="predicted"/>
<keyword evidence="2" id="KW-0805">Transcription regulation</keyword>
<feature type="compositionally biased region" description="Low complexity" evidence="6">
    <location>
        <begin position="53"/>
        <end position="62"/>
    </location>
</feature>
<feature type="compositionally biased region" description="Basic residues" evidence="6">
    <location>
        <begin position="125"/>
        <end position="134"/>
    </location>
</feature>
<feature type="compositionally biased region" description="Polar residues" evidence="6">
    <location>
        <begin position="89"/>
        <end position="98"/>
    </location>
</feature>
<evidence type="ECO:0000259" key="7">
    <source>
        <dbReference type="PROSITE" id="PS50811"/>
    </source>
</evidence>
<organism evidence="8 9">
    <name type="scientific">Trapa natans</name>
    <name type="common">Water chestnut</name>
    <dbReference type="NCBI Taxonomy" id="22666"/>
    <lineage>
        <taxon>Eukaryota</taxon>
        <taxon>Viridiplantae</taxon>
        <taxon>Streptophyta</taxon>
        <taxon>Embryophyta</taxon>
        <taxon>Tracheophyta</taxon>
        <taxon>Spermatophyta</taxon>
        <taxon>Magnoliopsida</taxon>
        <taxon>eudicotyledons</taxon>
        <taxon>Gunneridae</taxon>
        <taxon>Pentapetalae</taxon>
        <taxon>rosids</taxon>
        <taxon>malvids</taxon>
        <taxon>Myrtales</taxon>
        <taxon>Lythraceae</taxon>
        <taxon>Trapa</taxon>
    </lineage>
</organism>
<dbReference type="Proteomes" id="UP001346149">
    <property type="component" value="Unassembled WGS sequence"/>
</dbReference>
<dbReference type="GO" id="GO:0005634">
    <property type="term" value="C:nucleus"/>
    <property type="evidence" value="ECO:0007669"/>
    <property type="project" value="UniProtKB-SubCell"/>
</dbReference>
<reference evidence="8 9" key="1">
    <citation type="journal article" date="2023" name="Hortic Res">
        <title>Pangenome of water caltrop reveals structural variations and asymmetric subgenome divergence after allopolyploidization.</title>
        <authorList>
            <person name="Zhang X."/>
            <person name="Chen Y."/>
            <person name="Wang L."/>
            <person name="Yuan Y."/>
            <person name="Fang M."/>
            <person name="Shi L."/>
            <person name="Lu R."/>
            <person name="Comes H.P."/>
            <person name="Ma Y."/>
            <person name="Chen Y."/>
            <person name="Huang G."/>
            <person name="Zhou Y."/>
            <person name="Zheng Z."/>
            <person name="Qiu Y."/>
        </authorList>
    </citation>
    <scope>NUCLEOTIDE SEQUENCE [LARGE SCALE GENOMIC DNA]</scope>
    <source>
        <strain evidence="8">F231</strain>
    </source>
</reference>
<evidence type="ECO:0000256" key="4">
    <source>
        <dbReference type="ARBA" id="ARBA00023163"/>
    </source>
</evidence>
<dbReference type="SUPFAM" id="SSF118290">
    <property type="entry name" value="WRKY DNA-binding domain"/>
    <property type="match status" value="1"/>
</dbReference>
<keyword evidence="5" id="KW-0539">Nucleus</keyword>
<protein>
    <recommendedName>
        <fullName evidence="7">WRKY domain-containing protein</fullName>
    </recommendedName>
</protein>
<feature type="domain" description="WRKY" evidence="7">
    <location>
        <begin position="146"/>
        <end position="211"/>
    </location>
</feature>
<evidence type="ECO:0000256" key="2">
    <source>
        <dbReference type="ARBA" id="ARBA00023015"/>
    </source>
</evidence>
<evidence type="ECO:0000256" key="6">
    <source>
        <dbReference type="SAM" id="MobiDB-lite"/>
    </source>
</evidence>
<evidence type="ECO:0000313" key="8">
    <source>
        <dbReference type="EMBL" id="KAK4800318.1"/>
    </source>
</evidence>
<dbReference type="Pfam" id="PF03106">
    <property type="entry name" value="WRKY"/>
    <property type="match status" value="1"/>
</dbReference>
<evidence type="ECO:0000313" key="9">
    <source>
        <dbReference type="Proteomes" id="UP001346149"/>
    </source>
</evidence>
<gene>
    <name evidence="8" type="ORF">SAY86_020805</name>
</gene>
<keyword evidence="4" id="KW-0804">Transcription</keyword>
<sequence>MSDEPRDLYNNCHNPYQYGNLGYDPSSYMSFTDCLRGPTVDYESLARAFGLSPDSSDLISLPTGNPTSVFDARERGGPTSECNNDPAAPNSTISSSYTEAGAEEDSCKSKPRESQTREESERSTKQSKLKKKAEKKQPRFAFMTKSEVDHLEDGYRWRKYGQKAVKNSSYPRSYYRCTTQKCTVKKRVERSFQDPSIVVTTYEGQHNHPIPSTIRGNSAAVRFTSSSMLNPSSEAAALGPSFAHDSLLNQINHSLCHNQGGGTGGSGGTGYIYPEGATSHQQQHQQQYSDYGIYEDMVHSMYYKMQEL</sequence>